<dbReference type="InterPro" id="IPR036508">
    <property type="entry name" value="Chitin-bd_dom_sf"/>
</dbReference>
<feature type="domain" description="Chitin-binding type-2" evidence="2">
    <location>
        <begin position="20"/>
        <end position="78"/>
    </location>
</feature>
<dbReference type="SMART" id="SM00494">
    <property type="entry name" value="ChtBD2"/>
    <property type="match status" value="1"/>
</dbReference>
<comment type="caution">
    <text evidence="3">The sequence shown here is derived from an EMBL/GenBank/DDBJ whole genome shotgun (WGS) entry which is preliminary data.</text>
</comment>
<feature type="chain" id="PRO_5035753656" description="Chitin-binding type-2 domain-containing protein" evidence="1">
    <location>
        <begin position="19"/>
        <end position="443"/>
    </location>
</feature>
<dbReference type="Gene3D" id="2.170.140.10">
    <property type="entry name" value="Chitin binding domain"/>
    <property type="match status" value="1"/>
</dbReference>
<sequence>MMNLLSIVVAILASSVSAYGYVCQNDDSTYYHADPSTACQVYHYCDKSAMTTHTCPSGQAFDSEKMKCMEAASVTCVDEEHHRVKRSIEVHSIALEDLKSGFEKLLKEMVEALDEALLSAMPTIHEELIKTYFPMIKSLEEDLLPLYKQTVSPRMAKAVTYIQKLIGRLCKKAYQSWEMSNSTHVNLVSVEDIVSDVSNDLKPVLQLGKYLSAKAIHSRHKRWTDDLARSIGRPIAEDIFDSFLNFLSGDQDTVMSKLILPTVTELVSDPETRFDMIKLIVSLKSAFAPVMNEMYKRQLHNTPPGTIIHLPRSIVDKAKESFENDSLPILGKLMRKHLRMILRKSAENLHLITEEAESLHAGFGKRLRHEWIVFMEKHTSLFLTDDSHNYSHIHTKTITEIIRDLQPIKSLIIEMFLNSMSTSPNVLFKFFSRADTVLMRSLF</sequence>
<dbReference type="AlphaFoldDB" id="A0A8T0ERA2"/>
<protein>
    <recommendedName>
        <fullName evidence="2">Chitin-binding type-2 domain-containing protein</fullName>
    </recommendedName>
</protein>
<dbReference type="EMBL" id="JABXBU010002072">
    <property type="protein sequence ID" value="KAF8778350.1"/>
    <property type="molecule type" value="Genomic_DNA"/>
</dbReference>
<keyword evidence="1" id="KW-0732">Signal</keyword>
<dbReference type="PROSITE" id="PS50940">
    <property type="entry name" value="CHIT_BIND_II"/>
    <property type="match status" value="1"/>
</dbReference>
<organism evidence="3 4">
    <name type="scientific">Argiope bruennichi</name>
    <name type="common">Wasp spider</name>
    <name type="synonym">Aranea bruennichi</name>
    <dbReference type="NCBI Taxonomy" id="94029"/>
    <lineage>
        <taxon>Eukaryota</taxon>
        <taxon>Metazoa</taxon>
        <taxon>Ecdysozoa</taxon>
        <taxon>Arthropoda</taxon>
        <taxon>Chelicerata</taxon>
        <taxon>Arachnida</taxon>
        <taxon>Araneae</taxon>
        <taxon>Araneomorphae</taxon>
        <taxon>Entelegynae</taxon>
        <taxon>Araneoidea</taxon>
        <taxon>Araneidae</taxon>
        <taxon>Argiope</taxon>
    </lineage>
</organism>
<proteinExistence type="predicted"/>
<keyword evidence="4" id="KW-1185">Reference proteome</keyword>
<evidence type="ECO:0000256" key="1">
    <source>
        <dbReference type="SAM" id="SignalP"/>
    </source>
</evidence>
<dbReference type="Pfam" id="PF01607">
    <property type="entry name" value="CBM_14"/>
    <property type="match status" value="1"/>
</dbReference>
<reference evidence="3" key="1">
    <citation type="journal article" date="2020" name="bioRxiv">
        <title>Chromosome-level reference genome of the European wasp spider Argiope bruennichi: a resource for studies on range expansion and evolutionary adaptation.</title>
        <authorList>
            <person name="Sheffer M.M."/>
            <person name="Hoppe A."/>
            <person name="Krehenwinkel H."/>
            <person name="Uhl G."/>
            <person name="Kuss A.W."/>
            <person name="Jensen L."/>
            <person name="Jensen C."/>
            <person name="Gillespie R.G."/>
            <person name="Hoff K.J."/>
            <person name="Prost S."/>
        </authorList>
    </citation>
    <scope>NUCLEOTIDE SEQUENCE</scope>
</reference>
<dbReference type="SUPFAM" id="SSF57625">
    <property type="entry name" value="Invertebrate chitin-binding proteins"/>
    <property type="match status" value="1"/>
</dbReference>
<dbReference type="Proteomes" id="UP000807504">
    <property type="component" value="Unassembled WGS sequence"/>
</dbReference>
<dbReference type="GO" id="GO:0008061">
    <property type="term" value="F:chitin binding"/>
    <property type="evidence" value="ECO:0007669"/>
    <property type="project" value="InterPro"/>
</dbReference>
<dbReference type="GO" id="GO:0005576">
    <property type="term" value="C:extracellular region"/>
    <property type="evidence" value="ECO:0007669"/>
    <property type="project" value="InterPro"/>
</dbReference>
<feature type="signal peptide" evidence="1">
    <location>
        <begin position="1"/>
        <end position="18"/>
    </location>
</feature>
<name>A0A8T0ERA2_ARGBR</name>
<evidence type="ECO:0000313" key="4">
    <source>
        <dbReference type="Proteomes" id="UP000807504"/>
    </source>
</evidence>
<gene>
    <name evidence="3" type="ORF">HNY73_015081</name>
</gene>
<accession>A0A8T0ERA2</accession>
<evidence type="ECO:0000313" key="3">
    <source>
        <dbReference type="EMBL" id="KAF8778350.1"/>
    </source>
</evidence>
<evidence type="ECO:0000259" key="2">
    <source>
        <dbReference type="PROSITE" id="PS50940"/>
    </source>
</evidence>
<dbReference type="InterPro" id="IPR002557">
    <property type="entry name" value="Chitin-bd_dom"/>
</dbReference>
<reference evidence="3" key="2">
    <citation type="submission" date="2020-06" db="EMBL/GenBank/DDBJ databases">
        <authorList>
            <person name="Sheffer M."/>
        </authorList>
    </citation>
    <scope>NUCLEOTIDE SEQUENCE</scope>
</reference>